<proteinExistence type="predicted"/>
<name>A0A1H0ZNY3_9LACT</name>
<reference evidence="3" key="1">
    <citation type="submission" date="2016-10" db="EMBL/GenBank/DDBJ databases">
        <authorList>
            <person name="Varghese N."/>
            <person name="Submissions S."/>
        </authorList>
    </citation>
    <scope>NUCLEOTIDE SEQUENCE [LARGE SCALE GENOMIC DNA]</scope>
    <source>
        <strain evidence="3">MPL-11</strain>
    </source>
</reference>
<feature type="transmembrane region" description="Helical" evidence="1">
    <location>
        <begin position="146"/>
        <end position="166"/>
    </location>
</feature>
<feature type="transmembrane region" description="Helical" evidence="1">
    <location>
        <begin position="172"/>
        <end position="191"/>
    </location>
</feature>
<feature type="transmembrane region" description="Helical" evidence="1">
    <location>
        <begin position="93"/>
        <end position="111"/>
    </location>
</feature>
<dbReference type="OrthoDB" id="7594477at2"/>
<keyword evidence="1" id="KW-0812">Transmembrane</keyword>
<evidence type="ECO:0000256" key="1">
    <source>
        <dbReference type="SAM" id="Phobius"/>
    </source>
</evidence>
<sequence length="301" mass="35499">MLKRLLTYYKEMYPLIPRFLLAIIYFFEIYFILLLNVGKSDFSIGIQEWTGVWTIFTFLMALRIADDFKDYEHDQRLFPDRALPSGRVKKRDLAIALAVMVTITVVLNVIFMNNIGWFLFLFIYGTLMSLWFFSKAKIQKSLPLALVTHNPVMMVMNIYIITFVCYKYQLPLLSLPTVLLAFTMYFPSLIWEISRKIRAPKDETEYVTYSQLFTYQKATRFVQVLTIIDILTNFILLWNISKIGVVVLLANVIWMTIQFQQFIHDPTRFSIKNRVERYTYITETTMVLSVAAHLLLQGFVR</sequence>
<accession>A0A1H0ZNY3</accession>
<keyword evidence="1" id="KW-1133">Transmembrane helix</keyword>
<protein>
    <submittedName>
        <fullName evidence="2">4-hydroxybenzoate polyprenyltransferase</fullName>
    </submittedName>
</protein>
<dbReference type="GO" id="GO:0016740">
    <property type="term" value="F:transferase activity"/>
    <property type="evidence" value="ECO:0007669"/>
    <property type="project" value="UniProtKB-KW"/>
</dbReference>
<feature type="transmembrane region" description="Helical" evidence="1">
    <location>
        <begin position="12"/>
        <end position="34"/>
    </location>
</feature>
<dbReference type="Proteomes" id="UP000199481">
    <property type="component" value="Unassembled WGS sequence"/>
</dbReference>
<dbReference type="RefSeq" id="WP_023179441.1">
    <property type="nucleotide sequence ID" value="NZ_CP084916.1"/>
</dbReference>
<dbReference type="AlphaFoldDB" id="A0A1H0ZNY3"/>
<feature type="transmembrane region" description="Helical" evidence="1">
    <location>
        <begin position="46"/>
        <end position="65"/>
    </location>
</feature>
<evidence type="ECO:0000313" key="3">
    <source>
        <dbReference type="Proteomes" id="UP000199481"/>
    </source>
</evidence>
<dbReference type="EMBL" id="FNJW01000008">
    <property type="protein sequence ID" value="SDQ29143.1"/>
    <property type="molecule type" value="Genomic_DNA"/>
</dbReference>
<evidence type="ECO:0000313" key="2">
    <source>
        <dbReference type="EMBL" id="SDQ29143.1"/>
    </source>
</evidence>
<keyword evidence="3" id="KW-1185">Reference proteome</keyword>
<keyword evidence="1" id="KW-0472">Membrane</keyword>
<gene>
    <name evidence="2" type="ORF">SAMN04487752_1634</name>
</gene>
<feature type="transmembrane region" description="Helical" evidence="1">
    <location>
        <begin position="243"/>
        <end position="259"/>
    </location>
</feature>
<keyword evidence="2" id="KW-0808">Transferase</keyword>
<feature type="transmembrane region" description="Helical" evidence="1">
    <location>
        <begin position="117"/>
        <end position="134"/>
    </location>
</feature>
<organism evidence="2 3">
    <name type="scientific">Carnobacterium viridans</name>
    <dbReference type="NCBI Taxonomy" id="174587"/>
    <lineage>
        <taxon>Bacteria</taxon>
        <taxon>Bacillati</taxon>
        <taxon>Bacillota</taxon>
        <taxon>Bacilli</taxon>
        <taxon>Lactobacillales</taxon>
        <taxon>Carnobacteriaceae</taxon>
        <taxon>Carnobacterium</taxon>
    </lineage>
</organism>
<dbReference type="NCBIfam" id="NF010118">
    <property type="entry name" value="PRK13592.1"/>
    <property type="match status" value="1"/>
</dbReference>
<feature type="transmembrane region" description="Helical" evidence="1">
    <location>
        <begin position="280"/>
        <end position="300"/>
    </location>
</feature>